<gene>
    <name evidence="1" type="ORF">BQ4739_LOCUS9056</name>
</gene>
<dbReference type="AlphaFoldDB" id="A0A383VV42"/>
<sequence>MKTQATCAAASAEHTAKQSTLQETLTNLLLSGASSLLHLASASYSVLCNITSARQWLDSCVSSNIGVPFDELRQLNDGCNRMLGHTDCSSGSRSDLAADVAAEQGGHQLRIRVPAAAAAAAAAAEEELLEPGTPPQHCCTHSAAFPGASVLVR</sequence>
<protein>
    <submittedName>
        <fullName evidence="1">Uncharacterized protein</fullName>
    </submittedName>
</protein>
<dbReference type="EMBL" id="FNXT01000878">
    <property type="protein sequence ID" value="SZX68733.1"/>
    <property type="molecule type" value="Genomic_DNA"/>
</dbReference>
<organism evidence="1 2">
    <name type="scientific">Tetradesmus obliquus</name>
    <name type="common">Green alga</name>
    <name type="synonym">Acutodesmus obliquus</name>
    <dbReference type="NCBI Taxonomy" id="3088"/>
    <lineage>
        <taxon>Eukaryota</taxon>
        <taxon>Viridiplantae</taxon>
        <taxon>Chlorophyta</taxon>
        <taxon>core chlorophytes</taxon>
        <taxon>Chlorophyceae</taxon>
        <taxon>CS clade</taxon>
        <taxon>Sphaeropleales</taxon>
        <taxon>Scenedesmaceae</taxon>
        <taxon>Tetradesmus</taxon>
    </lineage>
</organism>
<proteinExistence type="predicted"/>
<dbReference type="Proteomes" id="UP000256970">
    <property type="component" value="Unassembled WGS sequence"/>
</dbReference>
<accession>A0A383VV42</accession>
<evidence type="ECO:0000313" key="2">
    <source>
        <dbReference type="Proteomes" id="UP000256970"/>
    </source>
</evidence>
<name>A0A383VV42_TETOB</name>
<evidence type="ECO:0000313" key="1">
    <source>
        <dbReference type="EMBL" id="SZX68733.1"/>
    </source>
</evidence>
<keyword evidence="2" id="KW-1185">Reference proteome</keyword>
<reference evidence="1 2" key="1">
    <citation type="submission" date="2016-10" db="EMBL/GenBank/DDBJ databases">
        <authorList>
            <person name="Cai Z."/>
        </authorList>
    </citation>
    <scope>NUCLEOTIDE SEQUENCE [LARGE SCALE GENOMIC DNA]</scope>
</reference>